<keyword evidence="2" id="KW-0812">Transmembrane</keyword>
<evidence type="ECO:0000256" key="2">
    <source>
        <dbReference type="SAM" id="Phobius"/>
    </source>
</evidence>
<feature type="transmembrane region" description="Helical" evidence="2">
    <location>
        <begin position="28"/>
        <end position="51"/>
    </location>
</feature>
<feature type="non-terminal residue" evidence="3">
    <location>
        <position position="111"/>
    </location>
</feature>
<keyword evidence="2" id="KW-1133">Transmembrane helix</keyword>
<keyword evidence="2" id="KW-0472">Membrane</keyword>
<organism evidence="3">
    <name type="scientific">Sedimenticola thiotaurini</name>
    <dbReference type="NCBI Taxonomy" id="1543721"/>
    <lineage>
        <taxon>Bacteria</taxon>
        <taxon>Pseudomonadati</taxon>
        <taxon>Pseudomonadota</taxon>
        <taxon>Gammaproteobacteria</taxon>
        <taxon>Chromatiales</taxon>
        <taxon>Sedimenticolaceae</taxon>
        <taxon>Sedimenticola</taxon>
    </lineage>
</organism>
<evidence type="ECO:0000256" key="1">
    <source>
        <dbReference type="SAM" id="MobiDB-lite"/>
    </source>
</evidence>
<feature type="region of interest" description="Disordered" evidence="1">
    <location>
        <begin position="1"/>
        <end position="22"/>
    </location>
</feature>
<name>A0A831RJB3_9GAMM</name>
<dbReference type="AlphaFoldDB" id="A0A831RJB3"/>
<sequence length="111" mass="11365">MWTATQGNRRGEAPADDTSSSLRTTAGILRAPLLAIGGLLLAASALPLSAAGQPDLALRLSAPSQARPGEDIGPRVRIAVYNLGSGVARGTRSAGKNGYMVDLFLTRGPVP</sequence>
<proteinExistence type="predicted"/>
<evidence type="ECO:0000313" key="3">
    <source>
        <dbReference type="EMBL" id="HEB95425.1"/>
    </source>
</evidence>
<dbReference type="EMBL" id="DRKP01000043">
    <property type="protein sequence ID" value="HEB95425.1"/>
    <property type="molecule type" value="Genomic_DNA"/>
</dbReference>
<protein>
    <submittedName>
        <fullName evidence="3">Uncharacterized protein</fullName>
    </submittedName>
</protein>
<comment type="caution">
    <text evidence="3">The sequence shown here is derived from an EMBL/GenBank/DDBJ whole genome shotgun (WGS) entry which is preliminary data.</text>
</comment>
<reference evidence="3" key="1">
    <citation type="journal article" date="2020" name="mSystems">
        <title>Genome- and Community-Level Interaction Insights into Carbon Utilization and Element Cycling Functions of Hydrothermarchaeota in Hydrothermal Sediment.</title>
        <authorList>
            <person name="Zhou Z."/>
            <person name="Liu Y."/>
            <person name="Xu W."/>
            <person name="Pan J."/>
            <person name="Luo Z.H."/>
            <person name="Li M."/>
        </authorList>
    </citation>
    <scope>NUCLEOTIDE SEQUENCE [LARGE SCALE GENOMIC DNA]</scope>
    <source>
        <strain evidence="3">HyVt-443</strain>
    </source>
</reference>
<gene>
    <name evidence="3" type="ORF">ENI96_03200</name>
</gene>
<dbReference type="Proteomes" id="UP000886251">
    <property type="component" value="Unassembled WGS sequence"/>
</dbReference>
<accession>A0A831RJB3</accession>